<dbReference type="AlphaFoldDB" id="A0A3L6FBW0"/>
<reference evidence="1" key="1">
    <citation type="journal article" date="2018" name="Nat. Genet.">
        <title>Extensive intraspecific gene order and gene structural variations between Mo17 and other maize genomes.</title>
        <authorList>
            <person name="Sun S."/>
            <person name="Zhou Y."/>
            <person name="Chen J."/>
            <person name="Shi J."/>
            <person name="Zhao H."/>
            <person name="Zhao H."/>
            <person name="Song W."/>
            <person name="Zhang M."/>
            <person name="Cui Y."/>
            <person name="Dong X."/>
            <person name="Liu H."/>
            <person name="Ma X."/>
            <person name="Jiao Y."/>
            <person name="Wang B."/>
            <person name="Wei X."/>
            <person name="Stein J.C."/>
            <person name="Glaubitz J.C."/>
            <person name="Lu F."/>
            <person name="Yu G."/>
            <person name="Liang C."/>
            <person name="Fengler K."/>
            <person name="Li B."/>
            <person name="Rafalski A."/>
            <person name="Schnable P.S."/>
            <person name="Ware D.H."/>
            <person name="Buckler E.S."/>
            <person name="Lai J."/>
        </authorList>
    </citation>
    <scope>NUCLEOTIDE SEQUENCE [LARGE SCALE GENOMIC DNA]</scope>
    <source>
        <tissue evidence="1">Seedling</tissue>
    </source>
</reference>
<dbReference type="EMBL" id="NCVQ01000005">
    <property type="protein sequence ID" value="PWZ29077.1"/>
    <property type="molecule type" value="Genomic_DNA"/>
</dbReference>
<name>A0A3L6FBW0_MAIZE</name>
<protein>
    <submittedName>
        <fullName evidence="1">Uncharacterized protein</fullName>
    </submittedName>
</protein>
<proteinExistence type="predicted"/>
<organism evidence="1">
    <name type="scientific">Zea mays</name>
    <name type="common">Maize</name>
    <dbReference type="NCBI Taxonomy" id="4577"/>
    <lineage>
        <taxon>Eukaryota</taxon>
        <taxon>Viridiplantae</taxon>
        <taxon>Streptophyta</taxon>
        <taxon>Embryophyta</taxon>
        <taxon>Tracheophyta</taxon>
        <taxon>Spermatophyta</taxon>
        <taxon>Magnoliopsida</taxon>
        <taxon>Liliopsida</taxon>
        <taxon>Poales</taxon>
        <taxon>Poaceae</taxon>
        <taxon>PACMAD clade</taxon>
        <taxon>Panicoideae</taxon>
        <taxon>Andropogonodae</taxon>
        <taxon>Andropogoneae</taxon>
        <taxon>Tripsacinae</taxon>
        <taxon>Zea</taxon>
    </lineage>
</organism>
<evidence type="ECO:0000313" key="1">
    <source>
        <dbReference type="EMBL" id="PWZ29077.1"/>
    </source>
</evidence>
<gene>
    <name evidence="1" type="ORF">Zm00014a_020253</name>
</gene>
<accession>A0A3L6FBW0</accession>
<dbReference type="Proteomes" id="UP000251960">
    <property type="component" value="Chromosome 4"/>
</dbReference>
<comment type="caution">
    <text evidence="1">The sequence shown here is derived from an EMBL/GenBank/DDBJ whole genome shotgun (WGS) entry which is preliminary data.</text>
</comment>
<sequence length="94" mass="10519">MGVPLCGCRCKHLIHADSTAGTQLRYFFILCGRAWHLISTCETIHLPGINKNLHVLTTCIALHRTHIKFVLVNALIKLLIRARTSKPTLCIAFV</sequence>